<reference evidence="2" key="1">
    <citation type="journal article" date="2019" name="Int. J. Syst. Evol. Microbiol.">
        <title>The Global Catalogue of Microorganisms (GCM) 10K type strain sequencing project: providing services to taxonomists for standard genome sequencing and annotation.</title>
        <authorList>
            <consortium name="The Broad Institute Genomics Platform"/>
            <consortium name="The Broad Institute Genome Sequencing Center for Infectious Disease"/>
            <person name="Wu L."/>
            <person name="Ma J."/>
        </authorList>
    </citation>
    <scope>NUCLEOTIDE SEQUENCE [LARGE SCALE GENOMIC DNA]</scope>
    <source>
        <strain evidence="2">ICMP 6774ER</strain>
    </source>
</reference>
<dbReference type="RefSeq" id="WP_379580668.1">
    <property type="nucleotide sequence ID" value="NZ_JBHUFV010000068.1"/>
</dbReference>
<name>A0ABW4TBQ6_9ACTN</name>
<proteinExistence type="predicted"/>
<keyword evidence="2" id="KW-1185">Reference proteome</keyword>
<protein>
    <submittedName>
        <fullName evidence="1">Uncharacterized protein</fullName>
    </submittedName>
</protein>
<comment type="caution">
    <text evidence="1">The sequence shown here is derived from an EMBL/GenBank/DDBJ whole genome shotgun (WGS) entry which is preliminary data.</text>
</comment>
<evidence type="ECO:0000313" key="1">
    <source>
        <dbReference type="EMBL" id="MFD1938580.1"/>
    </source>
</evidence>
<accession>A0ABW4TBQ6</accession>
<evidence type="ECO:0000313" key="2">
    <source>
        <dbReference type="Proteomes" id="UP001597368"/>
    </source>
</evidence>
<dbReference type="Proteomes" id="UP001597368">
    <property type="component" value="Unassembled WGS sequence"/>
</dbReference>
<organism evidence="1 2">
    <name type="scientific">Nonomuraea mangrovi</name>
    <dbReference type="NCBI Taxonomy" id="2316207"/>
    <lineage>
        <taxon>Bacteria</taxon>
        <taxon>Bacillati</taxon>
        <taxon>Actinomycetota</taxon>
        <taxon>Actinomycetes</taxon>
        <taxon>Streptosporangiales</taxon>
        <taxon>Streptosporangiaceae</taxon>
        <taxon>Nonomuraea</taxon>
    </lineage>
</organism>
<gene>
    <name evidence="1" type="ORF">ACFSKW_44615</name>
</gene>
<sequence>MSDLEAIADRIEIETLLGEFTDAVMMRLRRPCVSVRTRRRVGGLRFVARRGRSVLTVNAVSLTSPGAVSSYL</sequence>
<dbReference type="EMBL" id="JBHUFV010000068">
    <property type="protein sequence ID" value="MFD1938580.1"/>
    <property type="molecule type" value="Genomic_DNA"/>
</dbReference>